<organism evidence="4 5">
    <name type="scientific">Lachnobacterium bovis</name>
    <dbReference type="NCBI Taxonomy" id="140626"/>
    <lineage>
        <taxon>Bacteria</taxon>
        <taxon>Bacillati</taxon>
        <taxon>Bacillota</taxon>
        <taxon>Clostridia</taxon>
        <taxon>Lachnospirales</taxon>
        <taxon>Lachnospiraceae</taxon>
        <taxon>Lachnobacterium</taxon>
    </lineage>
</organism>
<dbReference type="EMBL" id="FOGW01000004">
    <property type="protein sequence ID" value="SER47204.1"/>
    <property type="molecule type" value="Genomic_DNA"/>
</dbReference>
<keyword evidence="1" id="KW-0378">Hydrolase</keyword>
<sequence length="272" mass="31678">MRETNRAVKMLLGIVIIICVASIGAYLGSLSLKKTKYEDIKKKAYSVQKVEKKSNKNKKSKVKEYPKQTDINFDELYKINPDIYAWIKIPNTNVDYPILRSSDGLPEDYYLEHNVDHSSGYPGCIYTQKRNSPEFTDPNTVIYGHNMKDKSMFATLHKFEDKDFFNANREIDIYTKNYKMKYKIFAAYVTSNDLILEKYDDFKDRAVFDTYLQSILSNQNMKNNIDATPEVTKNSKIITLSTCIGNPDYRYIVQAYLEDDGQGNKWKEEENN</sequence>
<feature type="transmembrane region" description="Helical" evidence="3">
    <location>
        <begin position="12"/>
        <end position="32"/>
    </location>
</feature>
<dbReference type="InterPro" id="IPR005754">
    <property type="entry name" value="Sortase"/>
</dbReference>
<evidence type="ECO:0000313" key="4">
    <source>
        <dbReference type="EMBL" id="SER47204.1"/>
    </source>
</evidence>
<dbReference type="Proteomes" id="UP000182471">
    <property type="component" value="Unassembled WGS sequence"/>
</dbReference>
<protein>
    <submittedName>
        <fullName evidence="4">Sortase B</fullName>
    </submittedName>
</protein>
<proteinExistence type="predicted"/>
<evidence type="ECO:0000256" key="1">
    <source>
        <dbReference type="ARBA" id="ARBA00022801"/>
    </source>
</evidence>
<dbReference type="RefSeq" id="WP_022749303.1">
    <property type="nucleotide sequence ID" value="NZ_FOGW01000004.1"/>
</dbReference>
<keyword evidence="3" id="KW-0812">Transmembrane</keyword>
<gene>
    <name evidence="4" type="ORF">SAMN02910429_00251</name>
</gene>
<dbReference type="Pfam" id="PF04203">
    <property type="entry name" value="Sortase"/>
    <property type="match status" value="1"/>
</dbReference>
<name>A0A1H9PGC5_9FIRM</name>
<dbReference type="NCBIfam" id="TIGR03064">
    <property type="entry name" value="sortase_srtB"/>
    <property type="match status" value="1"/>
</dbReference>
<dbReference type="OrthoDB" id="9806013at2"/>
<evidence type="ECO:0000313" key="5">
    <source>
        <dbReference type="Proteomes" id="UP000182471"/>
    </source>
</evidence>
<keyword evidence="3" id="KW-1133">Transmembrane helix</keyword>
<evidence type="ECO:0000256" key="2">
    <source>
        <dbReference type="PIRSR" id="PIRSR605754-1"/>
    </source>
</evidence>
<reference evidence="5" key="1">
    <citation type="submission" date="2016-10" db="EMBL/GenBank/DDBJ databases">
        <authorList>
            <person name="Varghese N."/>
            <person name="Submissions S."/>
        </authorList>
    </citation>
    <scope>NUCLEOTIDE SEQUENCE [LARGE SCALE GENOMIC DNA]</scope>
    <source>
        <strain evidence="5">S1b</strain>
    </source>
</reference>
<keyword evidence="3" id="KW-0472">Membrane</keyword>
<dbReference type="InterPro" id="IPR023365">
    <property type="entry name" value="Sortase_dom-sf"/>
</dbReference>
<keyword evidence="5" id="KW-1185">Reference proteome</keyword>
<dbReference type="SUPFAM" id="SSF63817">
    <property type="entry name" value="Sortase"/>
    <property type="match status" value="1"/>
</dbReference>
<evidence type="ECO:0000256" key="3">
    <source>
        <dbReference type="SAM" id="Phobius"/>
    </source>
</evidence>
<dbReference type="GO" id="GO:0016787">
    <property type="term" value="F:hydrolase activity"/>
    <property type="evidence" value="ECO:0007669"/>
    <property type="project" value="UniProtKB-KW"/>
</dbReference>
<dbReference type="CDD" id="cd05826">
    <property type="entry name" value="Sortase_B"/>
    <property type="match status" value="1"/>
</dbReference>
<dbReference type="Gene3D" id="2.40.260.10">
    <property type="entry name" value="Sortase"/>
    <property type="match status" value="1"/>
</dbReference>
<dbReference type="InterPro" id="IPR009835">
    <property type="entry name" value="SrtB"/>
</dbReference>
<dbReference type="AlphaFoldDB" id="A0A1H9PGC5"/>
<feature type="active site" description="Acyl-thioester intermediate" evidence="2">
    <location>
        <position position="243"/>
    </location>
</feature>
<accession>A0A1H9PGC5</accession>
<feature type="active site" description="Proton donor/acceptor" evidence="2">
    <location>
        <position position="145"/>
    </location>
</feature>